<dbReference type="Pfam" id="PF05572">
    <property type="entry name" value="Peptidase_M43"/>
    <property type="match status" value="1"/>
</dbReference>
<dbReference type="EMBL" id="RJKE01000001">
    <property type="protein sequence ID" value="ROO86057.1"/>
    <property type="molecule type" value="Genomic_DNA"/>
</dbReference>
<evidence type="ECO:0000313" key="10">
    <source>
        <dbReference type="EMBL" id="ROO86057.1"/>
    </source>
</evidence>
<proteinExistence type="inferred from homology"/>
<dbReference type="AlphaFoldDB" id="A0A3N1CXN8"/>
<reference evidence="10 11" key="1">
    <citation type="submission" date="2018-11" db="EMBL/GenBank/DDBJ databases">
        <title>Sequencing the genomes of 1000 actinobacteria strains.</title>
        <authorList>
            <person name="Klenk H.-P."/>
        </authorList>
    </citation>
    <scope>NUCLEOTIDE SEQUENCE [LARGE SCALE GENOMIC DNA]</scope>
    <source>
        <strain evidence="10 11">DSM 44254</strain>
    </source>
</reference>
<dbReference type="PANTHER" id="PTHR47466:SF1">
    <property type="entry name" value="METALLOPROTEASE MEP1 (AFU_ORTHOLOGUE AFUA_1G07730)-RELATED"/>
    <property type="match status" value="1"/>
</dbReference>
<evidence type="ECO:0000256" key="6">
    <source>
        <dbReference type="ARBA" id="ARBA00022833"/>
    </source>
</evidence>
<dbReference type="Gene3D" id="3.40.390.10">
    <property type="entry name" value="Collagenase (Catalytic Domain)"/>
    <property type="match status" value="1"/>
</dbReference>
<evidence type="ECO:0000256" key="4">
    <source>
        <dbReference type="ARBA" id="ARBA00022729"/>
    </source>
</evidence>
<evidence type="ECO:0000259" key="9">
    <source>
        <dbReference type="Pfam" id="PF05572"/>
    </source>
</evidence>
<feature type="domain" description="Peptidase M43 pregnancy-associated plasma-A" evidence="9">
    <location>
        <begin position="150"/>
        <end position="299"/>
    </location>
</feature>
<keyword evidence="11" id="KW-1185">Reference proteome</keyword>
<dbReference type="Proteomes" id="UP000272400">
    <property type="component" value="Unassembled WGS sequence"/>
</dbReference>
<evidence type="ECO:0000256" key="8">
    <source>
        <dbReference type="ARBA" id="ARBA00023157"/>
    </source>
</evidence>
<keyword evidence="6" id="KW-0862">Zinc</keyword>
<comment type="similarity">
    <text evidence="1">Belongs to the peptidase M43B family.</text>
</comment>
<keyword evidence="5" id="KW-0378">Hydrolase</keyword>
<dbReference type="PANTHER" id="PTHR47466">
    <property type="match status" value="1"/>
</dbReference>
<name>A0A3N1CXN8_9ACTN</name>
<evidence type="ECO:0000313" key="11">
    <source>
        <dbReference type="Proteomes" id="UP000272400"/>
    </source>
</evidence>
<dbReference type="GO" id="GO:0006508">
    <property type="term" value="P:proteolysis"/>
    <property type="evidence" value="ECO:0007669"/>
    <property type="project" value="UniProtKB-KW"/>
</dbReference>
<sequence length="369" mass="40029">MVLHRALLNESMTYRAQRAQIENRALQYETARISPERRGVATIPVVVHVVHNPEIPEQNIGDEQIHSQIAVLNRDFRAKNPDVSKVPPVWRSLVADSMVEFRIATVDPFGEPTDGIVRVETHRRKFEICASPGCPASERDQVKSSAAGGADAWPSDRYLNIWVCQLGSTPGGGTLLGYAQFPGGPPQTDGVVITHSCFGTTGTAQAPFDGGRTATHEIGHWLDLFHIWGDDDGACSNDDKVADTPNQANANVGKPGFPHVSCRNGPNGDMFMNYMDYVDDDAMFMFTQGQRERMNACLEGARASLLVGGRVAPEVKPEMEVAAVGGALSGGNGDMQRLLQDLQESEKRTKELLDSLHDALGLVAGRGGR</sequence>
<evidence type="ECO:0000256" key="3">
    <source>
        <dbReference type="ARBA" id="ARBA00022723"/>
    </source>
</evidence>
<evidence type="ECO:0000256" key="2">
    <source>
        <dbReference type="ARBA" id="ARBA00022670"/>
    </source>
</evidence>
<evidence type="ECO:0000256" key="7">
    <source>
        <dbReference type="ARBA" id="ARBA00023049"/>
    </source>
</evidence>
<gene>
    <name evidence="10" type="ORF">EDD29_3618</name>
</gene>
<protein>
    <submittedName>
        <fullName evidence="10">Pregnancy-associated plasma protein-A</fullName>
    </submittedName>
</protein>
<evidence type="ECO:0000256" key="5">
    <source>
        <dbReference type="ARBA" id="ARBA00022801"/>
    </source>
</evidence>
<dbReference type="InterPro" id="IPR024079">
    <property type="entry name" value="MetalloPept_cat_dom_sf"/>
</dbReference>
<evidence type="ECO:0000256" key="1">
    <source>
        <dbReference type="ARBA" id="ARBA00008721"/>
    </source>
</evidence>
<keyword evidence="4" id="KW-0732">Signal</keyword>
<accession>A0A3N1CXN8</accession>
<keyword evidence="3" id="KW-0479">Metal-binding</keyword>
<dbReference type="GO" id="GO:0008237">
    <property type="term" value="F:metallopeptidase activity"/>
    <property type="evidence" value="ECO:0007669"/>
    <property type="project" value="UniProtKB-KW"/>
</dbReference>
<keyword evidence="7" id="KW-0482">Metalloprotease</keyword>
<organism evidence="10 11">
    <name type="scientific">Actinocorallia herbida</name>
    <dbReference type="NCBI Taxonomy" id="58109"/>
    <lineage>
        <taxon>Bacteria</taxon>
        <taxon>Bacillati</taxon>
        <taxon>Actinomycetota</taxon>
        <taxon>Actinomycetes</taxon>
        <taxon>Streptosporangiales</taxon>
        <taxon>Thermomonosporaceae</taxon>
        <taxon>Actinocorallia</taxon>
    </lineage>
</organism>
<dbReference type="OrthoDB" id="6278496at2"/>
<dbReference type="SUPFAM" id="SSF55486">
    <property type="entry name" value="Metalloproteases ('zincins'), catalytic domain"/>
    <property type="match status" value="1"/>
</dbReference>
<keyword evidence="8" id="KW-1015">Disulfide bond</keyword>
<comment type="caution">
    <text evidence="10">The sequence shown here is derived from an EMBL/GenBank/DDBJ whole genome shotgun (WGS) entry which is preliminary data.</text>
</comment>
<dbReference type="CDD" id="cd04275">
    <property type="entry name" value="ZnMc_pappalysin_like"/>
    <property type="match status" value="1"/>
</dbReference>
<keyword evidence="2" id="KW-0645">Protease</keyword>
<dbReference type="InterPro" id="IPR008754">
    <property type="entry name" value="Peptidase_M43"/>
</dbReference>
<dbReference type="GO" id="GO:0046872">
    <property type="term" value="F:metal ion binding"/>
    <property type="evidence" value="ECO:0007669"/>
    <property type="project" value="UniProtKB-KW"/>
</dbReference>